<keyword evidence="5" id="KW-0206">Cytoskeleton</keyword>
<comment type="subcellular location">
    <subcellularLocation>
        <location evidence="1">Cytoplasm</location>
        <location evidence="1">Cytoskeleton</location>
    </subcellularLocation>
</comment>
<dbReference type="PANTHER" id="PTHR47067">
    <property type="entry name" value="TPX2 (TARGETING PROTEIN FOR XKLP2) PROTEIN FAMILY-RELATED"/>
    <property type="match status" value="1"/>
</dbReference>
<evidence type="ECO:0000313" key="9">
    <source>
        <dbReference type="Proteomes" id="UP000036987"/>
    </source>
</evidence>
<dbReference type="GO" id="GO:0055028">
    <property type="term" value="C:cortical microtubule"/>
    <property type="evidence" value="ECO:0000318"/>
    <property type="project" value="GO_Central"/>
</dbReference>
<dbReference type="GO" id="GO:0009737">
    <property type="term" value="P:response to abscisic acid"/>
    <property type="evidence" value="ECO:0000318"/>
    <property type="project" value="GO_Central"/>
</dbReference>
<proteinExistence type="inferred from homology"/>
<dbReference type="Proteomes" id="UP000036987">
    <property type="component" value="Unassembled WGS sequence"/>
</dbReference>
<evidence type="ECO:0000313" key="8">
    <source>
        <dbReference type="EMBL" id="KMZ71762.1"/>
    </source>
</evidence>
<dbReference type="InterPro" id="IPR044216">
    <property type="entry name" value="WDL7"/>
</dbReference>
<evidence type="ECO:0000256" key="4">
    <source>
        <dbReference type="ARBA" id="ARBA00022701"/>
    </source>
</evidence>
<feature type="compositionally biased region" description="Polar residues" evidence="6">
    <location>
        <begin position="347"/>
        <end position="358"/>
    </location>
</feature>
<dbReference type="OrthoDB" id="758458at2759"/>
<dbReference type="AlphaFoldDB" id="A0A0K9PU42"/>
<keyword evidence="3" id="KW-0963">Cytoplasm</keyword>
<organism evidence="8 9">
    <name type="scientific">Zostera marina</name>
    <name type="common">Eelgrass</name>
    <dbReference type="NCBI Taxonomy" id="29655"/>
    <lineage>
        <taxon>Eukaryota</taxon>
        <taxon>Viridiplantae</taxon>
        <taxon>Streptophyta</taxon>
        <taxon>Embryophyta</taxon>
        <taxon>Tracheophyta</taxon>
        <taxon>Spermatophyta</taxon>
        <taxon>Magnoliopsida</taxon>
        <taxon>Liliopsida</taxon>
        <taxon>Zosteraceae</taxon>
        <taxon>Zostera</taxon>
    </lineage>
</organism>
<keyword evidence="9" id="KW-1185">Reference proteome</keyword>
<comment type="similarity">
    <text evidence="2">Belongs to the TPX2 family.</text>
</comment>
<gene>
    <name evidence="8" type="ORF">ZOSMA_176G00410</name>
</gene>
<evidence type="ECO:0000256" key="5">
    <source>
        <dbReference type="ARBA" id="ARBA00023212"/>
    </source>
</evidence>
<reference evidence="9" key="1">
    <citation type="journal article" date="2016" name="Nature">
        <title>The genome of the seagrass Zostera marina reveals angiosperm adaptation to the sea.</title>
        <authorList>
            <person name="Olsen J.L."/>
            <person name="Rouze P."/>
            <person name="Verhelst B."/>
            <person name="Lin Y.-C."/>
            <person name="Bayer T."/>
            <person name="Collen J."/>
            <person name="Dattolo E."/>
            <person name="De Paoli E."/>
            <person name="Dittami S."/>
            <person name="Maumus F."/>
            <person name="Michel G."/>
            <person name="Kersting A."/>
            <person name="Lauritano C."/>
            <person name="Lohaus R."/>
            <person name="Toepel M."/>
            <person name="Tonon T."/>
            <person name="Vanneste K."/>
            <person name="Amirebrahimi M."/>
            <person name="Brakel J."/>
            <person name="Bostroem C."/>
            <person name="Chovatia M."/>
            <person name="Grimwood J."/>
            <person name="Jenkins J.W."/>
            <person name="Jueterbock A."/>
            <person name="Mraz A."/>
            <person name="Stam W.T."/>
            <person name="Tice H."/>
            <person name="Bornberg-Bauer E."/>
            <person name="Green P.J."/>
            <person name="Pearson G.A."/>
            <person name="Procaccini G."/>
            <person name="Duarte C.M."/>
            <person name="Schmutz J."/>
            <person name="Reusch T.B.H."/>
            <person name="Van de Peer Y."/>
        </authorList>
    </citation>
    <scope>NUCLEOTIDE SEQUENCE [LARGE SCALE GENOMIC DNA]</scope>
    <source>
        <strain evidence="9">cv. Finnish</strain>
    </source>
</reference>
<comment type="caution">
    <text evidence="8">The sequence shown here is derived from an EMBL/GenBank/DDBJ whole genome shotgun (WGS) entry which is preliminary data.</text>
</comment>
<dbReference type="InterPro" id="IPR027329">
    <property type="entry name" value="TPX2_C"/>
</dbReference>
<feature type="compositionally biased region" description="Basic and acidic residues" evidence="6">
    <location>
        <begin position="538"/>
        <end position="554"/>
    </location>
</feature>
<dbReference type="Pfam" id="PF06886">
    <property type="entry name" value="TPX2"/>
    <property type="match status" value="1"/>
</dbReference>
<dbReference type="PANTHER" id="PTHR47067:SF6">
    <property type="entry name" value="PROTEIN WVD2-LIKE 7"/>
    <property type="match status" value="1"/>
</dbReference>
<evidence type="ECO:0000259" key="7">
    <source>
        <dbReference type="Pfam" id="PF06886"/>
    </source>
</evidence>
<feature type="compositionally biased region" description="Basic and acidic residues" evidence="6">
    <location>
        <begin position="514"/>
        <end position="530"/>
    </location>
</feature>
<feature type="compositionally biased region" description="Basic and acidic residues" evidence="6">
    <location>
        <begin position="334"/>
        <end position="346"/>
    </location>
</feature>
<name>A0A0K9PU42_ZOSMR</name>
<feature type="compositionally biased region" description="Polar residues" evidence="6">
    <location>
        <begin position="250"/>
        <end position="259"/>
    </location>
</feature>
<dbReference type="STRING" id="29655.A0A0K9PU42"/>
<evidence type="ECO:0000256" key="1">
    <source>
        <dbReference type="ARBA" id="ARBA00004245"/>
    </source>
</evidence>
<feature type="domain" description="TPX2 C-terminal" evidence="7">
    <location>
        <begin position="385"/>
        <end position="451"/>
    </location>
</feature>
<accession>A0A0K9PU42</accession>
<keyword evidence="4" id="KW-0493">Microtubule</keyword>
<dbReference type="OMA" id="CESDAME"/>
<feature type="compositionally biased region" description="Polar residues" evidence="6">
    <location>
        <begin position="270"/>
        <end position="293"/>
    </location>
</feature>
<feature type="region of interest" description="Disordered" evidence="6">
    <location>
        <begin position="514"/>
        <end position="580"/>
    </location>
</feature>
<dbReference type="EMBL" id="LFYR01000661">
    <property type="protein sequence ID" value="KMZ71762.1"/>
    <property type="molecule type" value="Genomic_DNA"/>
</dbReference>
<protein>
    <recommendedName>
        <fullName evidence="7">TPX2 C-terminal domain-containing protein</fullName>
    </recommendedName>
</protein>
<feature type="compositionally biased region" description="Basic and acidic residues" evidence="6">
    <location>
        <begin position="197"/>
        <end position="211"/>
    </location>
</feature>
<feature type="region of interest" description="Disordered" evidence="6">
    <location>
        <begin position="193"/>
        <end position="377"/>
    </location>
</feature>
<feature type="compositionally biased region" description="Low complexity" evidence="6">
    <location>
        <begin position="231"/>
        <end position="242"/>
    </location>
</feature>
<evidence type="ECO:0000256" key="3">
    <source>
        <dbReference type="ARBA" id="ARBA00022490"/>
    </source>
</evidence>
<evidence type="ECO:0000256" key="6">
    <source>
        <dbReference type="SAM" id="MobiDB-lite"/>
    </source>
</evidence>
<evidence type="ECO:0000256" key="2">
    <source>
        <dbReference type="ARBA" id="ARBA00005885"/>
    </source>
</evidence>
<sequence length="580" mass="64978">MDSQIIEDYTSFQPECMSMTSGSISFGRFETESLSWERNSSFSHNRYLEEVEKYSTPGSVTQKKAYFEAHFKKKGLLNQANSFSQNVNEDQTNVYEDDYNDEIQFDDFQNQNNDGVQFSWYDETPILSGELQHDVIDGEVEELSSVSRMPVEQTPLEDIKSEINAQQPDCVIAKSQIQSELLSVRDLSIPETVAENKTTKEAETKDGHSEVEVSSVKTNPLVKTNHLVLNKSSKSSTKVKTKTTLDQKPSKSIKSQSNGIGRPQKAFENKNFSSVQASTKTPKKLQTNGSLTKIQKKQIHLGTSPLPNSANRTFKSEDLKSAKPAGRLNSKSMKNCEKSLIAKKDGVTTQSTSGTGENSIKRHASGPKRGPNLANPESEISGVVFNFKSYERAEKRKEYFMKLEERLHAKETKINEIHTKTQVETQAALKQFRKSLNFKATPMPSFYIHEMGKRISGGKKQSSQKAIGTKIVKRTDPFSNLCNSNQLSPTEAVLDVPIGESSKREEMVGIIRVESHSSKKNEVGKRDSKVKSQQQQRQKGENSHNKLKKDEKTCKVKNISSGKVMREGKSSRGGRMVVTC</sequence>